<dbReference type="EMBL" id="CP018154">
    <property type="protein sequence ID" value="APG62910.1"/>
    <property type="molecule type" value="Genomic_DNA"/>
</dbReference>
<dbReference type="Gene3D" id="3.30.1230.10">
    <property type="entry name" value="YlxR-like"/>
    <property type="match status" value="1"/>
</dbReference>
<evidence type="ECO:0000259" key="1">
    <source>
        <dbReference type="Pfam" id="PF04296"/>
    </source>
</evidence>
<dbReference type="InterPro" id="IPR035931">
    <property type="entry name" value="YlxR-like_sf"/>
</dbReference>
<dbReference type="Proteomes" id="UP000242561">
    <property type="component" value="Chromosome"/>
</dbReference>
<evidence type="ECO:0000313" key="3">
    <source>
        <dbReference type="Proteomes" id="UP000242561"/>
    </source>
</evidence>
<dbReference type="InterPro" id="IPR007393">
    <property type="entry name" value="YlxR_dom"/>
</dbReference>
<accession>A0A1L3JCR2</accession>
<dbReference type="KEGG" id="sphl:LPB140_09035"/>
<dbReference type="SUPFAM" id="SSF64376">
    <property type="entry name" value="YlxR-like"/>
    <property type="match status" value="1"/>
</dbReference>
<reference evidence="2 3" key="1">
    <citation type="submission" date="2016-11" db="EMBL/GenBank/DDBJ databases">
        <title>Sphingorhabdus sp. LPB0140, isolated from marine environment.</title>
        <authorList>
            <person name="Kim E."/>
            <person name="Yi H."/>
        </authorList>
    </citation>
    <scope>NUCLEOTIDE SEQUENCE [LARGE SCALE GENOMIC DNA]</scope>
    <source>
        <strain evidence="2 3">LPB0140</strain>
    </source>
</reference>
<dbReference type="Pfam" id="PF04296">
    <property type="entry name" value="YlxR"/>
    <property type="match status" value="1"/>
</dbReference>
<name>A0A1L3JCR2_9SPHN</name>
<dbReference type="STRING" id="1913578.LPB140_09035"/>
<protein>
    <recommendedName>
        <fullName evidence="1">YlxR domain-containing protein</fullName>
    </recommendedName>
</protein>
<sequence length="208" mass="22765">MNDDGQIFPDIHAKAPGRGCWVGVDKQKLAIAANDGKLKSALCRAFKRNDISFDANIADHIDDGMRGQFLNRLGLESRAGNLLTGSERIAESGRAGKVFLLLHAQDAAEDGRRKLDQAWRVGTGQEGQGLQGAIIPTSRDNISAALGRGNAVHVAIINKKAAVRIWQISARWLKYSGCPIQQQNIFADLLNSGKEKKIEKQRISLFHE</sequence>
<dbReference type="Gene3D" id="3.30.1330.30">
    <property type="match status" value="1"/>
</dbReference>
<evidence type="ECO:0000313" key="2">
    <source>
        <dbReference type="EMBL" id="APG62910.1"/>
    </source>
</evidence>
<keyword evidence="3" id="KW-1185">Reference proteome</keyword>
<dbReference type="InterPro" id="IPR029064">
    <property type="entry name" value="Ribosomal_eL30-like_sf"/>
</dbReference>
<organism evidence="2 3">
    <name type="scientific">Sphingorhabdus lutea</name>
    <dbReference type="NCBI Taxonomy" id="1913578"/>
    <lineage>
        <taxon>Bacteria</taxon>
        <taxon>Pseudomonadati</taxon>
        <taxon>Pseudomonadota</taxon>
        <taxon>Alphaproteobacteria</taxon>
        <taxon>Sphingomonadales</taxon>
        <taxon>Sphingomonadaceae</taxon>
        <taxon>Sphingorhabdus</taxon>
    </lineage>
</organism>
<gene>
    <name evidence="2" type="ORF">LPB140_09035</name>
</gene>
<feature type="domain" description="YlxR" evidence="1">
    <location>
        <begin position="2"/>
        <end position="46"/>
    </location>
</feature>
<dbReference type="AlphaFoldDB" id="A0A1L3JCR2"/>
<dbReference type="SUPFAM" id="SSF55315">
    <property type="entry name" value="L30e-like"/>
    <property type="match status" value="1"/>
</dbReference>
<proteinExistence type="predicted"/>